<evidence type="ECO:0000313" key="1">
    <source>
        <dbReference type="EMBL" id="KAK9157707.1"/>
    </source>
</evidence>
<proteinExistence type="predicted"/>
<evidence type="ECO:0000313" key="2">
    <source>
        <dbReference type="Proteomes" id="UP001419268"/>
    </source>
</evidence>
<organism evidence="1 2">
    <name type="scientific">Stephania cephalantha</name>
    <dbReference type="NCBI Taxonomy" id="152367"/>
    <lineage>
        <taxon>Eukaryota</taxon>
        <taxon>Viridiplantae</taxon>
        <taxon>Streptophyta</taxon>
        <taxon>Embryophyta</taxon>
        <taxon>Tracheophyta</taxon>
        <taxon>Spermatophyta</taxon>
        <taxon>Magnoliopsida</taxon>
        <taxon>Ranunculales</taxon>
        <taxon>Menispermaceae</taxon>
        <taxon>Menispermoideae</taxon>
        <taxon>Cissampelideae</taxon>
        <taxon>Stephania</taxon>
    </lineage>
</organism>
<sequence length="57" mass="6600">MRELMEFQAKLMAMLMVQMGPPVHHPEARLAVGLSGEMECTVEFVAKKYSKWSIYMH</sequence>
<name>A0AAP0KS65_9MAGN</name>
<accession>A0AAP0KS65</accession>
<comment type="caution">
    <text evidence="1">The sequence shown here is derived from an EMBL/GenBank/DDBJ whole genome shotgun (WGS) entry which is preliminary data.</text>
</comment>
<protein>
    <submittedName>
        <fullName evidence="1">Uncharacterized protein</fullName>
    </submittedName>
</protein>
<keyword evidence="2" id="KW-1185">Reference proteome</keyword>
<gene>
    <name evidence="1" type="ORF">Scep_004281</name>
</gene>
<reference evidence="1 2" key="1">
    <citation type="submission" date="2024-01" db="EMBL/GenBank/DDBJ databases">
        <title>Genome assemblies of Stephania.</title>
        <authorList>
            <person name="Yang L."/>
        </authorList>
    </citation>
    <scope>NUCLEOTIDE SEQUENCE [LARGE SCALE GENOMIC DNA]</scope>
    <source>
        <strain evidence="1">JXDWG</strain>
        <tissue evidence="1">Leaf</tissue>
    </source>
</reference>
<dbReference type="AlphaFoldDB" id="A0AAP0KS65"/>
<dbReference type="Proteomes" id="UP001419268">
    <property type="component" value="Unassembled WGS sequence"/>
</dbReference>
<dbReference type="EMBL" id="JBBNAG010000002">
    <property type="protein sequence ID" value="KAK9157707.1"/>
    <property type="molecule type" value="Genomic_DNA"/>
</dbReference>